<proteinExistence type="predicted"/>
<organism evidence="2 3">
    <name type="scientific">Streptomyces shenzhenensis</name>
    <dbReference type="NCBI Taxonomy" id="943815"/>
    <lineage>
        <taxon>Bacteria</taxon>
        <taxon>Bacillati</taxon>
        <taxon>Actinomycetota</taxon>
        <taxon>Actinomycetes</taxon>
        <taxon>Kitasatosporales</taxon>
        <taxon>Streptomycetaceae</taxon>
        <taxon>Streptomyces</taxon>
    </lineage>
</organism>
<feature type="binding site" evidence="1">
    <location>
        <position position="383"/>
    </location>
    <ligand>
        <name>Mg(2+)</name>
        <dbReference type="ChEBI" id="CHEBI:18420"/>
        <label>1</label>
    </ligand>
</feature>
<keyword evidence="3" id="KW-1185">Reference proteome</keyword>
<dbReference type="GO" id="GO:0046872">
    <property type="term" value="F:metal ion binding"/>
    <property type="evidence" value="ECO:0007669"/>
    <property type="project" value="UniProtKB-KW"/>
</dbReference>
<dbReference type="OrthoDB" id="9814159at2"/>
<dbReference type="AlphaFoldDB" id="A0A3M0I2Z7"/>
<dbReference type="SUPFAM" id="SSF101478">
    <property type="entry name" value="ADP-ribosylglycohydrolase"/>
    <property type="match status" value="1"/>
</dbReference>
<accession>A0A3M0I2Z7</accession>
<keyword evidence="1" id="KW-0479">Metal-binding</keyword>
<protein>
    <submittedName>
        <fullName evidence="2">Crystallin J1</fullName>
    </submittedName>
</protein>
<evidence type="ECO:0000313" key="2">
    <source>
        <dbReference type="EMBL" id="RMB81093.1"/>
    </source>
</evidence>
<reference evidence="2 3" key="1">
    <citation type="submission" date="2017-11" db="EMBL/GenBank/DDBJ databases">
        <title>Draft genome of actinobacteria isolated from guarana (Paullinia cupana (Mart.) Ducke.</title>
        <authorList>
            <person name="Siqueira K.A."/>
            <person name="Liotti R.G."/>
            <person name="Mendes T.A.O."/>
            <person name="Soares M.A."/>
        </authorList>
    </citation>
    <scope>NUCLEOTIDE SEQUENCE [LARGE SCALE GENOMIC DNA]</scope>
    <source>
        <strain evidence="2 3">193</strain>
    </source>
</reference>
<comment type="cofactor">
    <cofactor evidence="1">
        <name>Mg(2+)</name>
        <dbReference type="ChEBI" id="CHEBI:18420"/>
    </cofactor>
    <text evidence="1">Binds 2 magnesium ions per subunit.</text>
</comment>
<dbReference type="InterPro" id="IPR005502">
    <property type="entry name" value="Ribosyl_crysJ1"/>
</dbReference>
<comment type="caution">
    <text evidence="2">The sequence shown here is derived from an EMBL/GenBank/DDBJ whole genome shotgun (WGS) entry which is preliminary data.</text>
</comment>
<keyword evidence="1" id="KW-0460">Magnesium</keyword>
<feature type="binding site" evidence="1">
    <location>
        <position position="380"/>
    </location>
    <ligand>
        <name>Mg(2+)</name>
        <dbReference type="ChEBI" id="CHEBI:18420"/>
        <label>1</label>
    </ligand>
</feature>
<name>A0A3M0I2Z7_9ACTN</name>
<dbReference type="Proteomes" id="UP000270471">
    <property type="component" value="Unassembled WGS sequence"/>
</dbReference>
<dbReference type="EMBL" id="PENI01000034">
    <property type="protein sequence ID" value="RMB81093.1"/>
    <property type="molecule type" value="Genomic_DNA"/>
</dbReference>
<gene>
    <name evidence="2" type="ORF">CTZ28_36530</name>
</gene>
<dbReference type="InterPro" id="IPR036705">
    <property type="entry name" value="Ribosyl_crysJ1_sf"/>
</dbReference>
<dbReference type="RefSeq" id="WP_121894082.1">
    <property type="nucleotide sequence ID" value="NZ_PENI01000034.1"/>
</dbReference>
<feature type="binding site" evidence="1">
    <location>
        <position position="382"/>
    </location>
    <ligand>
        <name>Mg(2+)</name>
        <dbReference type="ChEBI" id="CHEBI:18420"/>
        <label>1</label>
    </ligand>
</feature>
<evidence type="ECO:0000256" key="1">
    <source>
        <dbReference type="PIRSR" id="PIRSR605502-1"/>
    </source>
</evidence>
<dbReference type="Gene3D" id="1.10.4080.10">
    <property type="entry name" value="ADP-ribosylation/Crystallin J1"/>
    <property type="match status" value="1"/>
</dbReference>
<sequence length="440" mass="46841">MHDVLDPCDTVPDEVDQLLLTGHRVPTDLRTRIEQARAAGDRAALRGLLPLLEAGAERAADWPYDEPDDLDTILARLPGAASPASTPASSAADDLADRIAGAWYGRCAGCCVGKPVEGLTPAQIRAYLADAGAWPLRGYIPLSDRLPAGVERLNPSATEATLGHVDGMPRDDDVDYTVLGLHLLERYGRSFTRDDVAREWLDKLPFLQTFTAERATYRNIVSGVAVGEAGRYRNPYREWIGALIRADVFGYVNPGAPLAAARLAYVDASLSHTGNGIYGEMWAAALVAGAFVSGSCAEAVERSLGYVPRGSRLAQTVGHVVELHRRGGSWEEAIAWVDATFREHSWVHTLNNAAVIVAGLLWSGDDPAAAIGLTVQAGYDTDSSAATVGSVMGALLGASQLPEHLVAPLADRVRSAVRGYDGSRISELATRTLALAEAGR</sequence>
<dbReference type="Pfam" id="PF03747">
    <property type="entry name" value="ADP_ribosyl_GH"/>
    <property type="match status" value="1"/>
</dbReference>
<evidence type="ECO:0000313" key="3">
    <source>
        <dbReference type="Proteomes" id="UP000270471"/>
    </source>
</evidence>